<dbReference type="Proteomes" id="UP001172673">
    <property type="component" value="Unassembled WGS sequence"/>
</dbReference>
<evidence type="ECO:0000313" key="2">
    <source>
        <dbReference type="EMBL" id="KAJ9609653.1"/>
    </source>
</evidence>
<dbReference type="GO" id="GO:0001727">
    <property type="term" value="F:lipid kinase activity"/>
    <property type="evidence" value="ECO:0007669"/>
    <property type="project" value="TreeGrafter"/>
</dbReference>
<proteinExistence type="predicted"/>
<comment type="caution">
    <text evidence="2">The sequence shown here is derived from an EMBL/GenBank/DDBJ whole genome shotgun (WGS) entry which is preliminary data.</text>
</comment>
<name>A0AA38XA62_9EURO</name>
<dbReference type="Pfam" id="PF00781">
    <property type="entry name" value="DAGK_cat"/>
    <property type="match status" value="1"/>
</dbReference>
<dbReference type="PANTHER" id="PTHR12358">
    <property type="entry name" value="SPHINGOSINE KINASE"/>
    <property type="match status" value="1"/>
</dbReference>
<organism evidence="2 3">
    <name type="scientific">Cladophialophora chaetospira</name>
    <dbReference type="NCBI Taxonomy" id="386627"/>
    <lineage>
        <taxon>Eukaryota</taxon>
        <taxon>Fungi</taxon>
        <taxon>Dikarya</taxon>
        <taxon>Ascomycota</taxon>
        <taxon>Pezizomycotina</taxon>
        <taxon>Eurotiomycetes</taxon>
        <taxon>Chaetothyriomycetidae</taxon>
        <taxon>Chaetothyriales</taxon>
        <taxon>Herpotrichiellaceae</taxon>
        <taxon>Cladophialophora</taxon>
    </lineage>
</organism>
<dbReference type="InterPro" id="IPR001206">
    <property type="entry name" value="Diacylglycerol_kinase_cat_dom"/>
</dbReference>
<dbReference type="GO" id="GO:0005737">
    <property type="term" value="C:cytoplasm"/>
    <property type="evidence" value="ECO:0007669"/>
    <property type="project" value="TreeGrafter"/>
</dbReference>
<dbReference type="PANTHER" id="PTHR12358:SF108">
    <property type="entry name" value="DAGKC DOMAIN-CONTAINING PROTEIN"/>
    <property type="match status" value="1"/>
</dbReference>
<gene>
    <name evidence="2" type="ORF">H2200_005981</name>
</gene>
<evidence type="ECO:0000313" key="3">
    <source>
        <dbReference type="Proteomes" id="UP001172673"/>
    </source>
</evidence>
<evidence type="ECO:0000259" key="1">
    <source>
        <dbReference type="PROSITE" id="PS50146"/>
    </source>
</evidence>
<dbReference type="AlphaFoldDB" id="A0AA38XA62"/>
<protein>
    <recommendedName>
        <fullName evidence="1">DAGKc domain-containing protein</fullName>
    </recommendedName>
</protein>
<reference evidence="2" key="1">
    <citation type="submission" date="2022-10" db="EMBL/GenBank/DDBJ databases">
        <title>Culturing micro-colonial fungi from biological soil crusts in the Mojave desert and describing Neophaeococcomyces mojavensis, and introducing the new genera and species Taxawa tesnikishii.</title>
        <authorList>
            <person name="Kurbessoian T."/>
            <person name="Stajich J.E."/>
        </authorList>
    </citation>
    <scope>NUCLEOTIDE SEQUENCE</scope>
    <source>
        <strain evidence="2">TK_41</strain>
    </source>
</reference>
<feature type="domain" description="DAGKc" evidence="1">
    <location>
        <begin position="15"/>
        <end position="148"/>
    </location>
</feature>
<dbReference type="InterPro" id="IPR050187">
    <property type="entry name" value="Lipid_Phosphate_FormReg"/>
</dbReference>
<dbReference type="GO" id="GO:0016020">
    <property type="term" value="C:membrane"/>
    <property type="evidence" value="ECO:0007669"/>
    <property type="project" value="TreeGrafter"/>
</dbReference>
<accession>A0AA38XA62</accession>
<keyword evidence="3" id="KW-1185">Reference proteome</keyword>
<sequence length="372" mass="41645">MSIHSQTFILPAHLLPDREIHVVVSILSGRHKAKEYYEDSVKPLLDRNEIKYFTHETKSARTVIDLSEKLFIPNARRGVKQTIILLSGDGGIVDIVNTFTTLLNRRNDDVRAPSIFLKPVIVLIPMGTANALAWSAGVAQDALKIMMEGKPKSLPSFKVIFSPGAQLIVNEGQDRESLSDSDEEGESITYGAVVCSWGLHASLVAMSDTAEYRRHRLARFKMAAEKLLQEAHVYRGKVKWRKRDGDWTELAGTEHSYILATMVSNLEEHFQISPATKPLDGTLRLVSIGAEPAQEIMRILGLAYQAGQHVTDPKVTYEDIEALRIEFDEEEEQWRQVCVDGKIVQVPEGGWMEVTRIPGTGMDARRVVELVC</sequence>
<dbReference type="Gene3D" id="2.60.200.40">
    <property type="match status" value="1"/>
</dbReference>
<dbReference type="PROSITE" id="PS50146">
    <property type="entry name" value="DAGK"/>
    <property type="match status" value="1"/>
</dbReference>
<dbReference type="InterPro" id="IPR017438">
    <property type="entry name" value="ATP-NAD_kinase_N"/>
</dbReference>
<dbReference type="SUPFAM" id="SSF111331">
    <property type="entry name" value="NAD kinase/diacylglycerol kinase-like"/>
    <property type="match status" value="1"/>
</dbReference>
<dbReference type="EMBL" id="JAPDRK010000008">
    <property type="protein sequence ID" value="KAJ9609653.1"/>
    <property type="molecule type" value="Genomic_DNA"/>
</dbReference>
<dbReference type="InterPro" id="IPR016064">
    <property type="entry name" value="NAD/diacylglycerol_kinase_sf"/>
</dbReference>
<dbReference type="GO" id="GO:0046512">
    <property type="term" value="P:sphingosine biosynthetic process"/>
    <property type="evidence" value="ECO:0007669"/>
    <property type="project" value="TreeGrafter"/>
</dbReference>
<dbReference type="Gene3D" id="3.40.50.10330">
    <property type="entry name" value="Probable inorganic polyphosphate/atp-NAD kinase, domain 1"/>
    <property type="match status" value="1"/>
</dbReference>